<dbReference type="EMBL" id="NPIC01000006">
    <property type="protein sequence ID" value="RDL35420.1"/>
    <property type="molecule type" value="Genomic_DNA"/>
</dbReference>
<dbReference type="AlphaFoldDB" id="A0A370TJ99"/>
<evidence type="ECO:0000256" key="5">
    <source>
        <dbReference type="ARBA" id="ARBA00023002"/>
    </source>
</evidence>
<keyword evidence="8" id="KW-1185">Reference proteome</keyword>
<sequence>MLEIDEQAHLKNLTIVSGGAGTVGVGGYLTGGGHGALSSTYGMAADQVLEMEIVTPRGDILTINECQNTDLFWAMRGGGGSTFSVLTSVTMQAHPSTQFLTASVFFATGPGSSSYWTAAAVFASQYPGLSSLGISGYSYIKPDVGNADLNTTGAVDGYYGIFMLPVLSSANTSLSLATAVTGALNKALASFPPGQFSSAVLPVESHDDFWAWYKVNNGPLNAGGDSVFGSRLLDEKALTSNLTALEDALKQTGKGSVDLYLAGGKGSQQAVPRGGGNAVNDAWRRTVVHSLLSTSWQPFDDAEKAKQEDLMTNTYVEG</sequence>
<evidence type="ECO:0000256" key="3">
    <source>
        <dbReference type="ARBA" id="ARBA00022630"/>
    </source>
</evidence>
<evidence type="ECO:0000256" key="2">
    <source>
        <dbReference type="ARBA" id="ARBA00005466"/>
    </source>
</evidence>
<evidence type="ECO:0000259" key="6">
    <source>
        <dbReference type="PROSITE" id="PS51387"/>
    </source>
</evidence>
<evidence type="ECO:0000313" key="7">
    <source>
        <dbReference type="EMBL" id="RDL35420.1"/>
    </source>
</evidence>
<dbReference type="OrthoDB" id="9983560at2759"/>
<protein>
    <recommendedName>
        <fullName evidence="6">FAD-binding PCMH-type domain-containing protein</fullName>
    </recommendedName>
</protein>
<dbReference type="GeneID" id="43600200"/>
<comment type="caution">
    <text evidence="7">The sequence shown here is derived from an EMBL/GenBank/DDBJ whole genome shotgun (WGS) entry which is preliminary data.</text>
</comment>
<dbReference type="RefSeq" id="XP_031868243.1">
    <property type="nucleotide sequence ID" value="XM_032015974.1"/>
</dbReference>
<gene>
    <name evidence="7" type="ORF">BP5553_07351</name>
</gene>
<dbReference type="InterPro" id="IPR006094">
    <property type="entry name" value="Oxid_FAD_bind_N"/>
</dbReference>
<dbReference type="InterPro" id="IPR016166">
    <property type="entry name" value="FAD-bd_PCMH"/>
</dbReference>
<dbReference type="Proteomes" id="UP000254866">
    <property type="component" value="Unassembled WGS sequence"/>
</dbReference>
<dbReference type="Pfam" id="PF01565">
    <property type="entry name" value="FAD_binding_4"/>
    <property type="match status" value="1"/>
</dbReference>
<organism evidence="7 8">
    <name type="scientific">Venustampulla echinocandica</name>
    <dbReference type="NCBI Taxonomy" id="2656787"/>
    <lineage>
        <taxon>Eukaryota</taxon>
        <taxon>Fungi</taxon>
        <taxon>Dikarya</taxon>
        <taxon>Ascomycota</taxon>
        <taxon>Pezizomycotina</taxon>
        <taxon>Leotiomycetes</taxon>
        <taxon>Helotiales</taxon>
        <taxon>Pleuroascaceae</taxon>
        <taxon>Venustampulla</taxon>
    </lineage>
</organism>
<evidence type="ECO:0000256" key="1">
    <source>
        <dbReference type="ARBA" id="ARBA00001974"/>
    </source>
</evidence>
<evidence type="ECO:0000313" key="8">
    <source>
        <dbReference type="Proteomes" id="UP000254866"/>
    </source>
</evidence>
<dbReference type="PROSITE" id="PS51387">
    <property type="entry name" value="FAD_PCMH"/>
    <property type="match status" value="1"/>
</dbReference>
<dbReference type="Gene3D" id="3.30.465.10">
    <property type="match status" value="1"/>
</dbReference>
<dbReference type="InterPro" id="IPR036318">
    <property type="entry name" value="FAD-bd_PCMH-like_sf"/>
</dbReference>
<name>A0A370TJ99_9HELO</name>
<keyword evidence="3" id="KW-0285">Flavoprotein</keyword>
<comment type="similarity">
    <text evidence="2">Belongs to the oxygen-dependent FAD-linked oxidoreductase family.</text>
</comment>
<evidence type="ECO:0000256" key="4">
    <source>
        <dbReference type="ARBA" id="ARBA00022827"/>
    </source>
</evidence>
<proteinExistence type="inferred from homology"/>
<dbReference type="STRING" id="2656787.A0A370TJ99"/>
<dbReference type="InterPro" id="IPR050416">
    <property type="entry name" value="FAD-linked_Oxidoreductase"/>
</dbReference>
<accession>A0A370TJ99</accession>
<dbReference type="GO" id="GO:0016491">
    <property type="term" value="F:oxidoreductase activity"/>
    <property type="evidence" value="ECO:0007669"/>
    <property type="project" value="UniProtKB-KW"/>
</dbReference>
<reference evidence="7 8" key="1">
    <citation type="journal article" date="2018" name="IMA Fungus">
        <title>IMA Genome-F 9: Draft genome sequence of Annulohypoxylon stygium, Aspergillus mulundensis, Berkeleyomyces basicola (syn. Thielaviopsis basicola), Ceratocystis smalleyi, two Cercospora beticola strains, Coleophoma cylindrospora, Fusarium fracticaudum, Phialophora cf. hyalina, and Morchella septimelata.</title>
        <authorList>
            <person name="Wingfield B.D."/>
            <person name="Bills G.F."/>
            <person name="Dong Y."/>
            <person name="Huang W."/>
            <person name="Nel W.J."/>
            <person name="Swalarsk-Parry B.S."/>
            <person name="Vaghefi N."/>
            <person name="Wilken P.M."/>
            <person name="An Z."/>
            <person name="de Beer Z.W."/>
            <person name="De Vos L."/>
            <person name="Chen L."/>
            <person name="Duong T.A."/>
            <person name="Gao Y."/>
            <person name="Hammerbacher A."/>
            <person name="Kikkert J.R."/>
            <person name="Li Y."/>
            <person name="Li H."/>
            <person name="Li K."/>
            <person name="Li Q."/>
            <person name="Liu X."/>
            <person name="Ma X."/>
            <person name="Naidoo K."/>
            <person name="Pethybridge S.J."/>
            <person name="Sun J."/>
            <person name="Steenkamp E.T."/>
            <person name="van der Nest M.A."/>
            <person name="van Wyk S."/>
            <person name="Wingfield M.J."/>
            <person name="Xiong C."/>
            <person name="Yue Q."/>
            <person name="Zhang X."/>
        </authorList>
    </citation>
    <scope>NUCLEOTIDE SEQUENCE [LARGE SCALE GENOMIC DNA]</scope>
    <source>
        <strain evidence="7 8">BP 5553</strain>
    </source>
</reference>
<dbReference type="PANTHER" id="PTHR42973">
    <property type="entry name" value="BINDING OXIDOREDUCTASE, PUTATIVE (AFU_ORTHOLOGUE AFUA_1G17690)-RELATED"/>
    <property type="match status" value="1"/>
</dbReference>
<keyword evidence="4" id="KW-0274">FAD</keyword>
<dbReference type="InterPro" id="IPR016169">
    <property type="entry name" value="FAD-bd_PCMH_sub2"/>
</dbReference>
<comment type="cofactor">
    <cofactor evidence="1">
        <name>FAD</name>
        <dbReference type="ChEBI" id="CHEBI:57692"/>
    </cofactor>
</comment>
<dbReference type="PANTHER" id="PTHR42973:SF39">
    <property type="entry name" value="FAD-BINDING PCMH-TYPE DOMAIN-CONTAINING PROTEIN"/>
    <property type="match status" value="1"/>
</dbReference>
<dbReference type="SUPFAM" id="SSF56176">
    <property type="entry name" value="FAD-binding/transporter-associated domain-like"/>
    <property type="match status" value="1"/>
</dbReference>
<keyword evidence="5" id="KW-0560">Oxidoreductase</keyword>
<feature type="domain" description="FAD-binding PCMH-type" evidence="6">
    <location>
        <begin position="1"/>
        <end position="96"/>
    </location>
</feature>
<dbReference type="GO" id="GO:0071949">
    <property type="term" value="F:FAD binding"/>
    <property type="evidence" value="ECO:0007669"/>
    <property type="project" value="InterPro"/>
</dbReference>